<dbReference type="GO" id="GO:0008270">
    <property type="term" value="F:zinc ion binding"/>
    <property type="evidence" value="ECO:0007669"/>
    <property type="project" value="UniProtKB-KW"/>
</dbReference>
<evidence type="ECO:0000259" key="10">
    <source>
        <dbReference type="PROSITE" id="PS50119"/>
    </source>
</evidence>
<dbReference type="PANTHER" id="PTHR31832:SF52">
    <property type="entry name" value="B-BOX ZINC FINGER PROTEIN 21"/>
    <property type="match status" value="1"/>
</dbReference>
<dbReference type="InterPro" id="IPR000315">
    <property type="entry name" value="Znf_B-box"/>
</dbReference>
<keyword evidence="12" id="KW-1185">Reference proteome</keyword>
<evidence type="ECO:0000256" key="7">
    <source>
        <dbReference type="ARBA" id="ARBA00023163"/>
    </source>
</evidence>
<evidence type="ECO:0000256" key="8">
    <source>
        <dbReference type="ARBA" id="ARBA00023242"/>
    </source>
</evidence>
<keyword evidence="6" id="KW-0805">Transcription regulation</keyword>
<accession>A0ABD3DF28</accession>
<evidence type="ECO:0000256" key="3">
    <source>
        <dbReference type="ARBA" id="ARBA00022737"/>
    </source>
</evidence>
<evidence type="ECO:0000256" key="2">
    <source>
        <dbReference type="ARBA" id="ARBA00022723"/>
    </source>
</evidence>
<protein>
    <recommendedName>
        <fullName evidence="10">B box-type domain-containing protein</fullName>
    </recommendedName>
</protein>
<reference evidence="12" key="1">
    <citation type="journal article" date="2024" name="IScience">
        <title>Strigolactones Initiate the Formation of Haustorium-like Structures in Castilleja.</title>
        <authorList>
            <person name="Buerger M."/>
            <person name="Peterson D."/>
            <person name="Chory J."/>
        </authorList>
    </citation>
    <scope>NUCLEOTIDE SEQUENCE [LARGE SCALE GENOMIC DNA]</scope>
</reference>
<evidence type="ECO:0000313" key="12">
    <source>
        <dbReference type="Proteomes" id="UP001632038"/>
    </source>
</evidence>
<keyword evidence="3" id="KW-0677">Repeat</keyword>
<comment type="subcellular location">
    <subcellularLocation>
        <location evidence="1">Nucleus</location>
    </subcellularLocation>
</comment>
<keyword evidence="8" id="KW-0539">Nucleus</keyword>
<dbReference type="Pfam" id="PF00643">
    <property type="entry name" value="zf-B_box"/>
    <property type="match status" value="2"/>
</dbReference>
<feature type="domain" description="B box-type" evidence="10">
    <location>
        <begin position="50"/>
        <end position="97"/>
    </location>
</feature>
<sequence length="351" mass="38702">MAMGCSLNKASPHPPFLPCHCKFQRFFLLILINKTLPNKQIIIINQTNNQMKIQCDVCDKDEASVFCVADEAALCAACDHRVHHANKLAGKHQRFSLLHPSPKQAPLCDICQEKRAFLFCQQDRAILCKDCDFQIHKANEHTKNHTRFFLTGVKLSSTAELYSDSKSTDSDPAIKPQDSKFKPVFVSQTNSTPPTSKGTTVQTKGAAAPVPCDNLMNSSIPTSSISEYLMETPGWGVEDFLDASSYGFSKSSGNIDVMPFWDGDLESKVNGFPNGKTTGLWVPQVVAPPLNQSQNQLYELAFGAQNGTKGQFCNNSDDSGSGKRWWSEDSCFVVPQISPSLSASKRFKTSF</sequence>
<evidence type="ECO:0000256" key="5">
    <source>
        <dbReference type="ARBA" id="ARBA00022833"/>
    </source>
</evidence>
<dbReference type="CDD" id="cd19821">
    <property type="entry name" value="Bbox1_BBX-like"/>
    <property type="match status" value="2"/>
</dbReference>
<evidence type="ECO:0000256" key="6">
    <source>
        <dbReference type="ARBA" id="ARBA00023015"/>
    </source>
</evidence>
<gene>
    <name evidence="11" type="ORF">CASFOL_015909</name>
</gene>
<dbReference type="AlphaFoldDB" id="A0ABD3DF28"/>
<evidence type="ECO:0000256" key="4">
    <source>
        <dbReference type="ARBA" id="ARBA00022771"/>
    </source>
</evidence>
<proteinExistence type="predicted"/>
<dbReference type="GO" id="GO:0006355">
    <property type="term" value="P:regulation of DNA-templated transcription"/>
    <property type="evidence" value="ECO:0007669"/>
    <property type="project" value="UniProtKB-ARBA"/>
</dbReference>
<feature type="domain" description="B box-type" evidence="10">
    <location>
        <begin position="103"/>
        <end position="150"/>
    </location>
</feature>
<evidence type="ECO:0000313" key="11">
    <source>
        <dbReference type="EMBL" id="KAL3640941.1"/>
    </source>
</evidence>
<dbReference type="PROSITE" id="PS50119">
    <property type="entry name" value="ZF_BBOX"/>
    <property type="match status" value="2"/>
</dbReference>
<name>A0ABD3DF28_9LAMI</name>
<dbReference type="SMART" id="SM00336">
    <property type="entry name" value="BBOX"/>
    <property type="match status" value="2"/>
</dbReference>
<keyword evidence="2" id="KW-0479">Metal-binding</keyword>
<dbReference type="InterPro" id="IPR049808">
    <property type="entry name" value="CONSTANS-like_Bbox1"/>
</dbReference>
<dbReference type="Proteomes" id="UP001632038">
    <property type="component" value="Unassembled WGS sequence"/>
</dbReference>
<comment type="caution">
    <text evidence="11">The sequence shown here is derived from an EMBL/GenBank/DDBJ whole genome shotgun (WGS) entry which is preliminary data.</text>
</comment>
<dbReference type="FunFam" id="3.30.160.60:FF:000856">
    <property type="entry name" value="B-box zinc finger protein 21"/>
    <property type="match status" value="1"/>
</dbReference>
<keyword evidence="5" id="KW-0862">Zinc</keyword>
<dbReference type="InterPro" id="IPR051979">
    <property type="entry name" value="B-box_zinc_finger"/>
</dbReference>
<dbReference type="Gene3D" id="3.30.160.60">
    <property type="entry name" value="Classic Zinc Finger"/>
    <property type="match status" value="1"/>
</dbReference>
<evidence type="ECO:0000256" key="9">
    <source>
        <dbReference type="PROSITE-ProRule" id="PRU00024"/>
    </source>
</evidence>
<evidence type="ECO:0000256" key="1">
    <source>
        <dbReference type="ARBA" id="ARBA00004123"/>
    </source>
</evidence>
<dbReference type="GO" id="GO:0005634">
    <property type="term" value="C:nucleus"/>
    <property type="evidence" value="ECO:0007669"/>
    <property type="project" value="UniProtKB-SubCell"/>
</dbReference>
<dbReference type="EMBL" id="JAVIJP010000017">
    <property type="protein sequence ID" value="KAL3640941.1"/>
    <property type="molecule type" value="Genomic_DNA"/>
</dbReference>
<dbReference type="PANTHER" id="PTHR31832">
    <property type="entry name" value="B-BOX ZINC FINGER PROTEIN 22"/>
    <property type="match status" value="1"/>
</dbReference>
<keyword evidence="4 9" id="KW-0863">Zinc-finger</keyword>
<dbReference type="GO" id="GO:0000976">
    <property type="term" value="F:transcription cis-regulatory region binding"/>
    <property type="evidence" value="ECO:0007669"/>
    <property type="project" value="UniProtKB-ARBA"/>
</dbReference>
<organism evidence="11 12">
    <name type="scientific">Castilleja foliolosa</name>
    <dbReference type="NCBI Taxonomy" id="1961234"/>
    <lineage>
        <taxon>Eukaryota</taxon>
        <taxon>Viridiplantae</taxon>
        <taxon>Streptophyta</taxon>
        <taxon>Embryophyta</taxon>
        <taxon>Tracheophyta</taxon>
        <taxon>Spermatophyta</taxon>
        <taxon>Magnoliopsida</taxon>
        <taxon>eudicotyledons</taxon>
        <taxon>Gunneridae</taxon>
        <taxon>Pentapetalae</taxon>
        <taxon>asterids</taxon>
        <taxon>lamiids</taxon>
        <taxon>Lamiales</taxon>
        <taxon>Orobanchaceae</taxon>
        <taxon>Pedicularideae</taxon>
        <taxon>Castillejinae</taxon>
        <taxon>Castilleja</taxon>
    </lineage>
</organism>
<keyword evidence="7" id="KW-0804">Transcription</keyword>